<dbReference type="InterPro" id="IPR003726">
    <property type="entry name" value="HCY_dom"/>
</dbReference>
<evidence type="ECO:0000259" key="4">
    <source>
        <dbReference type="PROSITE" id="PS50970"/>
    </source>
</evidence>
<comment type="cofactor">
    <cofactor evidence="3">
        <name>Zn(2+)</name>
        <dbReference type="ChEBI" id="CHEBI:29105"/>
    </cofactor>
</comment>
<gene>
    <name evidence="5" type="ORF">GCM10010971_26030</name>
</gene>
<dbReference type="PIRSF" id="PIRSF037505">
    <property type="entry name" value="Betaine_HMT"/>
    <property type="match status" value="1"/>
</dbReference>
<keyword evidence="3" id="KW-0862">Zinc</keyword>
<dbReference type="EMBL" id="BMLY01000004">
    <property type="protein sequence ID" value="GGP26784.1"/>
    <property type="molecule type" value="Genomic_DNA"/>
</dbReference>
<evidence type="ECO:0000256" key="2">
    <source>
        <dbReference type="ARBA" id="ARBA00022679"/>
    </source>
</evidence>
<dbReference type="PANTHER" id="PTHR11103:SF18">
    <property type="entry name" value="SLR1189 PROTEIN"/>
    <property type="match status" value="1"/>
</dbReference>
<feature type="domain" description="Hcy-binding" evidence="4">
    <location>
        <begin position="1"/>
        <end position="302"/>
    </location>
</feature>
<name>A0ABQ2PNE4_9NEIS</name>
<accession>A0ABQ2PNE4</accession>
<dbReference type="Pfam" id="PF02574">
    <property type="entry name" value="S-methyl_trans"/>
    <property type="match status" value="1"/>
</dbReference>
<dbReference type="Gene3D" id="3.20.20.330">
    <property type="entry name" value="Homocysteine-binding-like domain"/>
    <property type="match status" value="1"/>
</dbReference>
<keyword evidence="6" id="KW-1185">Reference proteome</keyword>
<evidence type="ECO:0000313" key="6">
    <source>
        <dbReference type="Proteomes" id="UP000621859"/>
    </source>
</evidence>
<evidence type="ECO:0000256" key="1">
    <source>
        <dbReference type="ARBA" id="ARBA00022603"/>
    </source>
</evidence>
<keyword evidence="2 3" id="KW-0808">Transferase</keyword>
<sequence length="310" mass="32809">MSTARELVLLDGGMGRELARMGAPFRQPEWSALALMEAPESVRQVHDRFIAAGAQVITTNSYAVVPFHVGEAVFAVEGKQLAALAGQLARDAAAAASHAVRVAGSLPPTCGSYRADLFDRKQADRILACLVSALAPSVDVWLAETQSTTAEVIAVRAALDAQQQTQPLWVSYTLEDEHPDPACPRIRSGESVADAVKVAVELDAAAILFNCSQPEVMSAAVREARAVLGHLDVDLPVGVYANAFPPQSADAEANGELDELRPDLDPSGYARWASRWLDEGVSIVGGCCGIGPAHIACVHEVIAEHDHPHG</sequence>
<dbReference type="PROSITE" id="PS50970">
    <property type="entry name" value="HCY"/>
    <property type="match status" value="1"/>
</dbReference>
<evidence type="ECO:0000313" key="5">
    <source>
        <dbReference type="EMBL" id="GGP26784.1"/>
    </source>
</evidence>
<dbReference type="PANTHER" id="PTHR11103">
    <property type="entry name" value="SLR1189 PROTEIN"/>
    <property type="match status" value="1"/>
</dbReference>
<keyword evidence="3" id="KW-0479">Metal-binding</keyword>
<comment type="caution">
    <text evidence="5">The sequence shown here is derived from an EMBL/GenBank/DDBJ whole genome shotgun (WGS) entry which is preliminary data.</text>
</comment>
<protein>
    <submittedName>
        <fullName evidence="5">Homocysteine S-methyltransferase</fullName>
    </submittedName>
</protein>
<proteinExistence type="predicted"/>
<feature type="binding site" evidence="3">
    <location>
        <position position="211"/>
    </location>
    <ligand>
        <name>Zn(2+)</name>
        <dbReference type="ChEBI" id="CHEBI:29105"/>
    </ligand>
</feature>
<keyword evidence="1 3" id="KW-0489">Methyltransferase</keyword>
<organism evidence="5 6">
    <name type="scientific">Silvimonas amylolytica</name>
    <dbReference type="NCBI Taxonomy" id="449663"/>
    <lineage>
        <taxon>Bacteria</taxon>
        <taxon>Pseudomonadati</taxon>
        <taxon>Pseudomonadota</taxon>
        <taxon>Betaproteobacteria</taxon>
        <taxon>Neisseriales</taxon>
        <taxon>Chitinibacteraceae</taxon>
        <taxon>Silvimonas</taxon>
    </lineage>
</organism>
<evidence type="ECO:0000256" key="3">
    <source>
        <dbReference type="PROSITE-ProRule" id="PRU00333"/>
    </source>
</evidence>
<dbReference type="SUPFAM" id="SSF82282">
    <property type="entry name" value="Homocysteine S-methyltransferase"/>
    <property type="match status" value="1"/>
</dbReference>
<dbReference type="InterPro" id="IPR036589">
    <property type="entry name" value="HCY_dom_sf"/>
</dbReference>
<dbReference type="InterPro" id="IPR017226">
    <property type="entry name" value="BHMT-like"/>
</dbReference>
<feature type="binding site" evidence="3">
    <location>
        <position position="288"/>
    </location>
    <ligand>
        <name>Zn(2+)</name>
        <dbReference type="ChEBI" id="CHEBI:29105"/>
    </ligand>
</feature>
<dbReference type="Proteomes" id="UP000621859">
    <property type="component" value="Unassembled WGS sequence"/>
</dbReference>
<feature type="binding site" evidence="3">
    <location>
        <position position="287"/>
    </location>
    <ligand>
        <name>Zn(2+)</name>
        <dbReference type="ChEBI" id="CHEBI:29105"/>
    </ligand>
</feature>
<reference evidence="6" key="1">
    <citation type="journal article" date="2019" name="Int. J. Syst. Evol. Microbiol.">
        <title>The Global Catalogue of Microorganisms (GCM) 10K type strain sequencing project: providing services to taxonomists for standard genome sequencing and annotation.</title>
        <authorList>
            <consortium name="The Broad Institute Genomics Platform"/>
            <consortium name="The Broad Institute Genome Sequencing Center for Infectious Disease"/>
            <person name="Wu L."/>
            <person name="Ma J."/>
        </authorList>
    </citation>
    <scope>NUCLEOTIDE SEQUENCE [LARGE SCALE GENOMIC DNA]</scope>
    <source>
        <strain evidence="6">CGMCC 1.8860</strain>
    </source>
</reference>
<dbReference type="RefSeq" id="WP_229679075.1">
    <property type="nucleotide sequence ID" value="NZ_BMLY01000004.1"/>
</dbReference>